<dbReference type="PANTHER" id="PTHR31637:SF0">
    <property type="entry name" value="2,3-BISPHOSPHOGLYCERATE-INDEPENDENT PHOSPHOGLYCERATE MUTASE"/>
    <property type="match status" value="1"/>
</dbReference>
<name>A0A975GRH4_9BACT</name>
<dbReference type="NCBIfam" id="TIGR01307">
    <property type="entry name" value="pgm_bpd_ind"/>
    <property type="match status" value="1"/>
</dbReference>
<evidence type="ECO:0000256" key="10">
    <source>
        <dbReference type="HAMAP-Rule" id="MF_01038"/>
    </source>
</evidence>
<feature type="binding site" evidence="10 13">
    <location>
        <position position="465"/>
    </location>
    <ligand>
        <name>Mn(2+)</name>
        <dbReference type="ChEBI" id="CHEBI:29035"/>
        <label>1</label>
    </ligand>
</feature>
<dbReference type="HAMAP" id="MF_01038">
    <property type="entry name" value="GpmI"/>
    <property type="match status" value="1"/>
</dbReference>
<proteinExistence type="inferred from homology"/>
<evidence type="ECO:0000256" key="5">
    <source>
        <dbReference type="ARBA" id="ARBA00022723"/>
    </source>
</evidence>
<gene>
    <name evidence="10 16" type="primary">gpmI</name>
    <name evidence="16" type="ORF">dnm_071260</name>
</gene>
<feature type="binding site" evidence="10 12">
    <location>
        <begin position="264"/>
        <end position="267"/>
    </location>
    <ligand>
        <name>substrate</name>
    </ligand>
</feature>
<dbReference type="InterPro" id="IPR006124">
    <property type="entry name" value="Metalloenzyme"/>
</dbReference>
<dbReference type="SUPFAM" id="SSF53649">
    <property type="entry name" value="Alkaline phosphatase-like"/>
    <property type="match status" value="1"/>
</dbReference>
<evidence type="ECO:0000256" key="4">
    <source>
        <dbReference type="ARBA" id="ARBA00012026"/>
    </source>
</evidence>
<evidence type="ECO:0000256" key="9">
    <source>
        <dbReference type="ARBA" id="ARBA00071648"/>
    </source>
</evidence>
<dbReference type="InterPro" id="IPR011258">
    <property type="entry name" value="BPG-indep_PGM_N"/>
</dbReference>
<feature type="binding site" evidence="10 13">
    <location>
        <position position="410"/>
    </location>
    <ligand>
        <name>Mn(2+)</name>
        <dbReference type="ChEBI" id="CHEBI:29035"/>
        <label>1</label>
    </ligand>
</feature>
<accession>A0A975GRH4</accession>
<dbReference type="InterPro" id="IPR005995">
    <property type="entry name" value="Pgm_bpd_ind"/>
</dbReference>
<dbReference type="PANTHER" id="PTHR31637">
    <property type="entry name" value="2,3-BISPHOSPHOGLYCERATE-INDEPENDENT PHOSPHOGLYCERATE MUTASE"/>
    <property type="match status" value="1"/>
</dbReference>
<evidence type="ECO:0000313" key="16">
    <source>
        <dbReference type="EMBL" id="QTA91061.1"/>
    </source>
</evidence>
<evidence type="ECO:0000256" key="8">
    <source>
        <dbReference type="ARBA" id="ARBA00023235"/>
    </source>
</evidence>
<feature type="binding site" evidence="10 13">
    <location>
        <position position="64"/>
    </location>
    <ligand>
        <name>Mn(2+)</name>
        <dbReference type="ChEBI" id="CHEBI:29035"/>
        <label>2</label>
    </ligand>
</feature>
<evidence type="ECO:0000256" key="13">
    <source>
        <dbReference type="PIRSR" id="PIRSR001492-3"/>
    </source>
</evidence>
<dbReference type="EC" id="5.4.2.12" evidence="4 10"/>
<dbReference type="GO" id="GO:0006007">
    <property type="term" value="P:glucose catabolic process"/>
    <property type="evidence" value="ECO:0007669"/>
    <property type="project" value="InterPro"/>
</dbReference>
<evidence type="ECO:0000256" key="6">
    <source>
        <dbReference type="ARBA" id="ARBA00023152"/>
    </source>
</evidence>
<dbReference type="Pfam" id="PF06415">
    <property type="entry name" value="iPGM_N"/>
    <property type="match status" value="1"/>
</dbReference>
<dbReference type="RefSeq" id="WP_207678999.1">
    <property type="nucleotide sequence ID" value="NZ_CP061800.1"/>
</dbReference>
<comment type="cofactor">
    <cofactor evidence="10">
        <name>Mn(2+)</name>
        <dbReference type="ChEBI" id="CHEBI:29035"/>
    </cofactor>
    <text evidence="10">Binds 2 manganese ions per subunit.</text>
</comment>
<feature type="active site" description="Phosphoserine intermediate" evidence="10 11">
    <location>
        <position position="64"/>
    </location>
</feature>
<dbReference type="InterPro" id="IPR017850">
    <property type="entry name" value="Alkaline_phosphatase_core_sf"/>
</dbReference>
<dbReference type="AlphaFoldDB" id="A0A975GRH4"/>
<evidence type="ECO:0000259" key="15">
    <source>
        <dbReference type="Pfam" id="PF06415"/>
    </source>
</evidence>
<feature type="binding site" evidence="10 13">
    <location>
        <position position="448"/>
    </location>
    <ligand>
        <name>Mn(2+)</name>
        <dbReference type="ChEBI" id="CHEBI:29035"/>
        <label>2</label>
    </ligand>
</feature>
<organism evidence="16 17">
    <name type="scientific">Desulfonema magnum</name>
    <dbReference type="NCBI Taxonomy" id="45655"/>
    <lineage>
        <taxon>Bacteria</taxon>
        <taxon>Pseudomonadati</taxon>
        <taxon>Thermodesulfobacteriota</taxon>
        <taxon>Desulfobacteria</taxon>
        <taxon>Desulfobacterales</taxon>
        <taxon>Desulfococcaceae</taxon>
        <taxon>Desulfonema</taxon>
    </lineage>
</organism>
<dbReference type="CDD" id="cd16010">
    <property type="entry name" value="iPGM"/>
    <property type="match status" value="1"/>
</dbReference>
<comment type="similarity">
    <text evidence="3 10">Belongs to the BPG-independent phosphoglycerate mutase family.</text>
</comment>
<evidence type="ECO:0000256" key="7">
    <source>
        <dbReference type="ARBA" id="ARBA00023211"/>
    </source>
</evidence>
<dbReference type="Proteomes" id="UP000663722">
    <property type="component" value="Chromosome"/>
</dbReference>
<dbReference type="Gene3D" id="3.40.1450.10">
    <property type="entry name" value="BPG-independent phosphoglycerate mutase, domain B"/>
    <property type="match status" value="1"/>
</dbReference>
<sequence>MNNGKKPCLLMILDGWGISPTHEGNAVFLSGTPFLNKLKEEYPNTQLLCSGEAVGLPPGIMGNSEVGHLNIGAGRIVYQDLLRIDMAIRDKTFFQNDVLNSVMSKVHANDAGLHLMGLVSDGGVHSQLTHLFALLDMARQKGLTRVYVHVILDGRDTPPDSGVRYVKQLQEHISANNFGKIASICGRFYAMDRDTRWERVEKAFRLYTEGEGIREKDPVEAVKNAYDRGETDEFVKPVVMDTHEDKTPLGTVQDGDGIIFFNFRADRAREITRALTAPEFEFFKRDSLPNLCEYVCMTLYDENLPLPLAFPPVRPKKILGEVVSEQGLRQLRIAETEKYAHVTYFFNGGEEKPFPLEDRCLVPSPREVATYDLKPEMSAPEVTKEVISRLQSQQYDLIILNFANMDMVGHTGVLDAAIHACKTVDACVEEIVSQVRSQRGVTLITADHGNSEKMTDDNGNIHTAHTVNPVPFILADDARKGVCLRADGILGDIAPTILELLGIDKPELMTGTSLIKS</sequence>
<evidence type="ECO:0000256" key="3">
    <source>
        <dbReference type="ARBA" id="ARBA00008819"/>
    </source>
</evidence>
<evidence type="ECO:0000256" key="2">
    <source>
        <dbReference type="ARBA" id="ARBA00004798"/>
    </source>
</evidence>
<keyword evidence="5 10" id="KW-0479">Metal-binding</keyword>
<feature type="binding site" evidence="10 12">
    <location>
        <begin position="155"/>
        <end position="156"/>
    </location>
    <ligand>
        <name>substrate</name>
    </ligand>
</feature>
<dbReference type="PIRSF" id="PIRSF001492">
    <property type="entry name" value="IPGAM"/>
    <property type="match status" value="1"/>
</dbReference>
<dbReference type="KEGG" id="dmm:dnm_071260"/>
<evidence type="ECO:0000259" key="14">
    <source>
        <dbReference type="Pfam" id="PF01676"/>
    </source>
</evidence>
<comment type="pathway">
    <text evidence="2 10">Carbohydrate degradation; glycolysis; pyruvate from D-glyceraldehyde 3-phosphate: step 3/5.</text>
</comment>
<evidence type="ECO:0000313" key="17">
    <source>
        <dbReference type="Proteomes" id="UP000663722"/>
    </source>
</evidence>
<feature type="binding site" evidence="10 13">
    <location>
        <position position="447"/>
    </location>
    <ligand>
        <name>Mn(2+)</name>
        <dbReference type="ChEBI" id="CHEBI:29035"/>
        <label>2</label>
    </ligand>
</feature>
<evidence type="ECO:0000256" key="1">
    <source>
        <dbReference type="ARBA" id="ARBA00000370"/>
    </source>
</evidence>
<feature type="domain" description="BPG-independent PGAM N-terminal" evidence="15">
    <location>
        <begin position="84"/>
        <end position="302"/>
    </location>
</feature>
<dbReference type="Pfam" id="PF01676">
    <property type="entry name" value="Metalloenzyme"/>
    <property type="match status" value="1"/>
</dbReference>
<dbReference type="EMBL" id="CP061800">
    <property type="protein sequence ID" value="QTA91061.1"/>
    <property type="molecule type" value="Genomic_DNA"/>
</dbReference>
<evidence type="ECO:0000256" key="12">
    <source>
        <dbReference type="PIRSR" id="PIRSR001492-2"/>
    </source>
</evidence>
<dbReference type="GO" id="GO:0004619">
    <property type="term" value="F:phosphoglycerate mutase activity"/>
    <property type="evidence" value="ECO:0007669"/>
    <property type="project" value="UniProtKB-UniRule"/>
</dbReference>
<feature type="binding site" evidence="10 13">
    <location>
        <position position="406"/>
    </location>
    <ligand>
        <name>Mn(2+)</name>
        <dbReference type="ChEBI" id="CHEBI:29035"/>
        <label>1</label>
    </ligand>
</feature>
<evidence type="ECO:0000256" key="11">
    <source>
        <dbReference type="PIRSR" id="PIRSR001492-1"/>
    </source>
</evidence>
<feature type="binding site" evidence="10 12">
    <location>
        <position position="187"/>
    </location>
    <ligand>
        <name>substrate</name>
    </ligand>
</feature>
<reference evidence="16" key="1">
    <citation type="journal article" date="2021" name="Microb. Physiol.">
        <title>Proteogenomic Insights into the Physiology of Marine, Sulfate-Reducing, Filamentous Desulfonema limicola and Desulfonema magnum.</title>
        <authorList>
            <person name="Schnaars V."/>
            <person name="Wohlbrand L."/>
            <person name="Scheve S."/>
            <person name="Hinrichs C."/>
            <person name="Reinhardt R."/>
            <person name="Rabus R."/>
        </authorList>
    </citation>
    <scope>NUCLEOTIDE SEQUENCE</scope>
    <source>
        <strain evidence="16">4be13</strain>
    </source>
</reference>
<dbReference type="GO" id="GO:0005829">
    <property type="term" value="C:cytosol"/>
    <property type="evidence" value="ECO:0007669"/>
    <property type="project" value="TreeGrafter"/>
</dbReference>
<dbReference type="FunFam" id="3.40.1450.10:FF:000001">
    <property type="entry name" value="2,3-bisphosphoglycerate-independent phosphoglycerate mutase"/>
    <property type="match status" value="1"/>
</dbReference>
<comment type="function">
    <text evidence="10">Catalyzes the interconversion of 2-phosphoglycerate and 3-phosphoglycerate.</text>
</comment>
<feature type="domain" description="Metalloenzyme" evidence="14">
    <location>
        <begin position="6"/>
        <end position="505"/>
    </location>
</feature>
<keyword evidence="8 10" id="KW-0413">Isomerase</keyword>
<keyword evidence="7 10" id="KW-0464">Manganese</keyword>
<dbReference type="Gene3D" id="3.40.720.10">
    <property type="entry name" value="Alkaline Phosphatase, subunit A"/>
    <property type="match status" value="1"/>
</dbReference>
<feature type="binding site" evidence="10 13">
    <location>
        <position position="14"/>
    </location>
    <ligand>
        <name>Mn(2+)</name>
        <dbReference type="ChEBI" id="CHEBI:29035"/>
        <label>2</label>
    </ligand>
</feature>
<feature type="binding site" evidence="10 12">
    <location>
        <position position="193"/>
    </location>
    <ligand>
        <name>substrate</name>
    </ligand>
</feature>
<keyword evidence="17" id="KW-1185">Reference proteome</keyword>
<feature type="binding site" evidence="10 12">
    <location>
        <position position="125"/>
    </location>
    <ligand>
        <name>substrate</name>
    </ligand>
</feature>
<dbReference type="InterPro" id="IPR036646">
    <property type="entry name" value="PGAM_B_sf"/>
</dbReference>
<dbReference type="GO" id="GO:0006096">
    <property type="term" value="P:glycolytic process"/>
    <property type="evidence" value="ECO:0007669"/>
    <property type="project" value="UniProtKB-UniRule"/>
</dbReference>
<comment type="catalytic activity">
    <reaction evidence="1 10">
        <text>(2R)-2-phosphoglycerate = (2R)-3-phosphoglycerate</text>
        <dbReference type="Rhea" id="RHEA:15901"/>
        <dbReference type="ChEBI" id="CHEBI:58272"/>
        <dbReference type="ChEBI" id="CHEBI:58289"/>
        <dbReference type="EC" id="5.4.2.12"/>
    </reaction>
</comment>
<feature type="binding site" evidence="10 12">
    <location>
        <position position="338"/>
    </location>
    <ligand>
        <name>substrate</name>
    </ligand>
</feature>
<protein>
    <recommendedName>
        <fullName evidence="9 10">2,3-bisphosphoglycerate-independent phosphoglycerate mutase</fullName>
        <shortName evidence="10">BPG-independent PGAM</shortName>
        <shortName evidence="10">Phosphoglyceromutase</shortName>
        <shortName evidence="10">iPGM</shortName>
        <ecNumber evidence="4 10">5.4.2.12</ecNumber>
    </recommendedName>
</protein>
<comment type="subunit">
    <text evidence="10">Monomer.</text>
</comment>
<dbReference type="SUPFAM" id="SSF64158">
    <property type="entry name" value="2,3-Bisphosphoglycerate-independent phosphoglycerate mutase, substrate-binding domain"/>
    <property type="match status" value="1"/>
</dbReference>
<dbReference type="GO" id="GO:0030145">
    <property type="term" value="F:manganese ion binding"/>
    <property type="evidence" value="ECO:0007669"/>
    <property type="project" value="UniProtKB-UniRule"/>
</dbReference>
<keyword evidence="6 10" id="KW-0324">Glycolysis</keyword>